<name>A0AAP2GF05_9BACT</name>
<dbReference type="PROSITE" id="PS52016">
    <property type="entry name" value="TONB_DEPENDENT_REC_3"/>
    <property type="match status" value="1"/>
</dbReference>
<keyword evidence="3 8" id="KW-1134">Transmembrane beta strand</keyword>
<dbReference type="SUPFAM" id="SSF56935">
    <property type="entry name" value="Porins"/>
    <property type="match status" value="1"/>
</dbReference>
<dbReference type="SUPFAM" id="SSF49464">
    <property type="entry name" value="Carboxypeptidase regulatory domain-like"/>
    <property type="match status" value="1"/>
</dbReference>
<dbReference type="Pfam" id="PF07715">
    <property type="entry name" value="Plug"/>
    <property type="match status" value="1"/>
</dbReference>
<comment type="caution">
    <text evidence="13">The sequence shown here is derived from an EMBL/GenBank/DDBJ whole genome shotgun (WGS) entry which is preliminary data.</text>
</comment>
<evidence type="ECO:0000259" key="11">
    <source>
        <dbReference type="Pfam" id="PF00593"/>
    </source>
</evidence>
<evidence type="ECO:0000256" key="4">
    <source>
        <dbReference type="ARBA" id="ARBA00022692"/>
    </source>
</evidence>
<evidence type="ECO:0000256" key="7">
    <source>
        <dbReference type="ARBA" id="ARBA00023237"/>
    </source>
</evidence>
<evidence type="ECO:0000256" key="10">
    <source>
        <dbReference type="SAM" id="SignalP"/>
    </source>
</evidence>
<evidence type="ECO:0000256" key="8">
    <source>
        <dbReference type="PROSITE-ProRule" id="PRU01360"/>
    </source>
</evidence>
<feature type="domain" description="TonB-dependent receptor-like beta-barrel" evidence="11">
    <location>
        <begin position="390"/>
        <end position="938"/>
    </location>
</feature>
<accession>A0AAP2GF05</accession>
<evidence type="ECO:0000259" key="12">
    <source>
        <dbReference type="Pfam" id="PF07715"/>
    </source>
</evidence>
<dbReference type="AlphaFoldDB" id="A0AAP2GF05"/>
<dbReference type="InterPro" id="IPR023997">
    <property type="entry name" value="TonB-dep_OMP_SusC/RagA_CS"/>
</dbReference>
<dbReference type="FunFam" id="2.170.130.10:FF:000008">
    <property type="entry name" value="SusC/RagA family TonB-linked outer membrane protein"/>
    <property type="match status" value="1"/>
</dbReference>
<dbReference type="RefSeq" id="WP_254092213.1">
    <property type="nucleotide sequence ID" value="NZ_JAHESC010000034.1"/>
</dbReference>
<dbReference type="InterPro" id="IPR012910">
    <property type="entry name" value="Plug_dom"/>
</dbReference>
<evidence type="ECO:0000256" key="5">
    <source>
        <dbReference type="ARBA" id="ARBA00023077"/>
    </source>
</evidence>
<sequence>MRKSLLFLLFAFLSQIAWAQERTIRGNVTNAEDGSPLPGVSVVVQGTNRGTVTDVGGQYRLPVADGDAVLVFTFIGMLAQEQTIGARDVIDVQMSPDAKQLSEVVVVGYGTEQQKLLTGSVGVVKSDAIRDLPVSTIDGVLQGQAAGVQVLQNSGTPGGGMSVRIRGTTSISGSGQPLYVIDGIPVTTGDYAQVGYEGQGINSLSDLNPNDIESMSVLKDAATAAIYGARASNGVVLITTKRGKSGKSVIGFNAYYGVQQAWRTLDMLDTEQWMEYRNDLAGSAVFSEADIAKARTGDTTNTDWQDVIFRTAPIASYELSATGGTDKTRFFISGGYFDQKGILIGTRFQRMNTRVNVDHTVNDKFRIGTSIGLTYSTSNRVEGDQSLHGPLPNGISTPSIFPVYNPDGTYNQSGPYSNPVSIANEATNENFTYRVIANVFGDYEILPGLTLASKWGIDFYNLREHAFEYNTVQGQGYNGLGFETYTNVRNLVSNNTLKYEKTFGRHVVDVMAGYSFEKRETTSSFIRGQGFADEDTPYINSASLIAQASAGAVSSGVRSYFAKANYNYADKYLVSLTGRIDGSTSFGPNNKNGFFPAASVAWRLSQEDFLQDNVPVISELKLRASYGLLGNDNISAFQYAELYRGTSYLGKPAIYPSNISNPDLKWETTTQLDVGVDIGLFSDRLMLSADYYNKQTKDLLLARPMPGSSGFQSVVQNIGELENKGVELTLSGEQAFGNVRWRPQLNLSFNRNKVLKLYNDQPIDDLGRGGNRVMEGQPLGIFYSFRSLGVDPSTGDIVYADTDVDGEITTADRTVVGDPNPKFTGGFTNNFTYKQFDLSVFLQFAYGNDVFNGSRLFLESLQGGDNQLEDVTRRWRKPGDITDIPRATSDADKAGENKRTSSRFIEDGSYLRVKNVTLGYTLPNALSTKLRLSSLRVYASTQNLFTFTRYTGLDPEVNYSGNDTQVIGTDFFTFPQARTLTFGVNLKF</sequence>
<dbReference type="EMBL" id="JAHESC010000034">
    <property type="protein sequence ID" value="MBT1688987.1"/>
    <property type="molecule type" value="Genomic_DNA"/>
</dbReference>
<comment type="subcellular location">
    <subcellularLocation>
        <location evidence="1 8">Cell outer membrane</location>
        <topology evidence="1 8">Multi-pass membrane protein</topology>
    </subcellularLocation>
</comment>
<evidence type="ECO:0000313" key="14">
    <source>
        <dbReference type="Proteomes" id="UP001319180"/>
    </source>
</evidence>
<dbReference type="InterPro" id="IPR008969">
    <property type="entry name" value="CarboxyPept-like_regulatory"/>
</dbReference>
<dbReference type="Gene3D" id="2.40.170.20">
    <property type="entry name" value="TonB-dependent receptor, beta-barrel domain"/>
    <property type="match status" value="1"/>
</dbReference>
<dbReference type="InterPro" id="IPR023996">
    <property type="entry name" value="TonB-dep_OMP_SusC/RagA"/>
</dbReference>
<evidence type="ECO:0000256" key="2">
    <source>
        <dbReference type="ARBA" id="ARBA00022448"/>
    </source>
</evidence>
<dbReference type="NCBIfam" id="TIGR04056">
    <property type="entry name" value="OMP_RagA_SusC"/>
    <property type="match status" value="1"/>
</dbReference>
<proteinExistence type="inferred from homology"/>
<protein>
    <submittedName>
        <fullName evidence="13">TonB-dependent receptor</fullName>
    </submittedName>
</protein>
<evidence type="ECO:0000313" key="13">
    <source>
        <dbReference type="EMBL" id="MBT1688987.1"/>
    </source>
</evidence>
<dbReference type="InterPro" id="IPR000531">
    <property type="entry name" value="Beta-barrel_TonB"/>
</dbReference>
<dbReference type="Gene3D" id="2.60.40.1120">
    <property type="entry name" value="Carboxypeptidase-like, regulatory domain"/>
    <property type="match status" value="1"/>
</dbReference>
<dbReference type="InterPro" id="IPR036942">
    <property type="entry name" value="Beta-barrel_TonB_sf"/>
</dbReference>
<dbReference type="InterPro" id="IPR039426">
    <property type="entry name" value="TonB-dep_rcpt-like"/>
</dbReference>
<keyword evidence="13" id="KW-0675">Receptor</keyword>
<feature type="signal peptide" evidence="10">
    <location>
        <begin position="1"/>
        <end position="19"/>
    </location>
</feature>
<evidence type="ECO:0000256" key="6">
    <source>
        <dbReference type="ARBA" id="ARBA00023136"/>
    </source>
</evidence>
<reference evidence="13 14" key="1">
    <citation type="submission" date="2021-05" db="EMBL/GenBank/DDBJ databases">
        <title>A Polyphasic approach of four new species of the genus Ohtaekwangia: Ohtaekwangia histidinii sp. nov., Ohtaekwangia cretensis sp. nov., Ohtaekwangia indiensis sp. nov., Ohtaekwangia reichenbachii sp. nov. from diverse environment.</title>
        <authorList>
            <person name="Octaviana S."/>
        </authorList>
    </citation>
    <scope>NUCLEOTIDE SEQUENCE [LARGE SCALE GENOMIC DNA]</scope>
    <source>
        <strain evidence="13 14">PWU37</strain>
    </source>
</reference>
<keyword evidence="10" id="KW-0732">Signal</keyword>
<feature type="domain" description="TonB-dependent receptor plug" evidence="12">
    <location>
        <begin position="117"/>
        <end position="235"/>
    </location>
</feature>
<dbReference type="InterPro" id="IPR037066">
    <property type="entry name" value="Plug_dom_sf"/>
</dbReference>
<dbReference type="Pfam" id="PF13715">
    <property type="entry name" value="CarbopepD_reg_2"/>
    <property type="match status" value="1"/>
</dbReference>
<evidence type="ECO:0000256" key="9">
    <source>
        <dbReference type="RuleBase" id="RU003357"/>
    </source>
</evidence>
<gene>
    <name evidence="13" type="ORF">KK078_20650</name>
</gene>
<keyword evidence="14" id="KW-1185">Reference proteome</keyword>
<dbReference type="Pfam" id="PF00593">
    <property type="entry name" value="TonB_dep_Rec_b-barrel"/>
    <property type="match status" value="1"/>
</dbReference>
<dbReference type="NCBIfam" id="TIGR04057">
    <property type="entry name" value="SusC_RagA_signa"/>
    <property type="match status" value="1"/>
</dbReference>
<evidence type="ECO:0000256" key="3">
    <source>
        <dbReference type="ARBA" id="ARBA00022452"/>
    </source>
</evidence>
<comment type="similarity">
    <text evidence="8 9">Belongs to the TonB-dependent receptor family.</text>
</comment>
<keyword evidence="7 8" id="KW-0998">Cell outer membrane</keyword>
<feature type="chain" id="PRO_5043055356" evidence="10">
    <location>
        <begin position="20"/>
        <end position="988"/>
    </location>
</feature>
<dbReference type="Gene3D" id="2.170.130.10">
    <property type="entry name" value="TonB-dependent receptor, plug domain"/>
    <property type="match status" value="1"/>
</dbReference>
<dbReference type="GO" id="GO:0009279">
    <property type="term" value="C:cell outer membrane"/>
    <property type="evidence" value="ECO:0007669"/>
    <property type="project" value="UniProtKB-SubCell"/>
</dbReference>
<keyword evidence="4 8" id="KW-0812">Transmembrane</keyword>
<keyword evidence="5 9" id="KW-0798">TonB box</keyword>
<keyword evidence="6 8" id="KW-0472">Membrane</keyword>
<dbReference type="Proteomes" id="UP001319180">
    <property type="component" value="Unassembled WGS sequence"/>
</dbReference>
<evidence type="ECO:0000256" key="1">
    <source>
        <dbReference type="ARBA" id="ARBA00004571"/>
    </source>
</evidence>
<keyword evidence="2 8" id="KW-0813">Transport</keyword>
<organism evidence="13 14">
    <name type="scientific">Dawidia soli</name>
    <dbReference type="NCBI Taxonomy" id="2782352"/>
    <lineage>
        <taxon>Bacteria</taxon>
        <taxon>Pseudomonadati</taxon>
        <taxon>Bacteroidota</taxon>
        <taxon>Cytophagia</taxon>
        <taxon>Cytophagales</taxon>
        <taxon>Chryseotaleaceae</taxon>
        <taxon>Dawidia</taxon>
    </lineage>
</organism>